<evidence type="ECO:0008006" key="3">
    <source>
        <dbReference type="Google" id="ProtNLM"/>
    </source>
</evidence>
<evidence type="ECO:0000313" key="1">
    <source>
        <dbReference type="EMBL" id="KAB2930611.1"/>
    </source>
</evidence>
<comment type="caution">
    <text evidence="1">The sequence shown here is derived from an EMBL/GenBank/DDBJ whole genome shotgun (WGS) entry which is preliminary data.</text>
</comment>
<dbReference type="EMBL" id="WBUI01000019">
    <property type="protein sequence ID" value="KAB2930611.1"/>
    <property type="molecule type" value="Genomic_DNA"/>
</dbReference>
<dbReference type="PROSITE" id="PS51257">
    <property type="entry name" value="PROKAR_LIPOPROTEIN"/>
    <property type="match status" value="1"/>
</dbReference>
<evidence type="ECO:0000313" key="2">
    <source>
        <dbReference type="Proteomes" id="UP000460298"/>
    </source>
</evidence>
<name>A0A833GZD1_9LEPT</name>
<gene>
    <name evidence="1" type="ORF">F9K24_16345</name>
</gene>
<proteinExistence type="predicted"/>
<reference evidence="1 2" key="1">
    <citation type="submission" date="2019-10" db="EMBL/GenBank/DDBJ databases">
        <title>Extracellular Electron Transfer in a Candidatus Methanoperedens spp. Enrichment Culture.</title>
        <authorList>
            <person name="Berger S."/>
            <person name="Rangel Shaw D."/>
            <person name="Berben T."/>
            <person name="In 'T Zandt M."/>
            <person name="Frank J."/>
            <person name="Reimann J."/>
            <person name="Jetten M.S.M."/>
            <person name="Welte C.U."/>
        </authorList>
    </citation>
    <scope>NUCLEOTIDE SEQUENCE [LARGE SCALE GENOMIC DNA]</scope>
    <source>
        <strain evidence="1">SB12</strain>
    </source>
</reference>
<organism evidence="1 2">
    <name type="scientific">Leptonema illini</name>
    <dbReference type="NCBI Taxonomy" id="183"/>
    <lineage>
        <taxon>Bacteria</taxon>
        <taxon>Pseudomonadati</taxon>
        <taxon>Spirochaetota</taxon>
        <taxon>Spirochaetia</taxon>
        <taxon>Leptospirales</taxon>
        <taxon>Leptospiraceae</taxon>
        <taxon>Leptonema</taxon>
    </lineage>
</organism>
<protein>
    <recommendedName>
        <fullName evidence="3">Lipoprotein</fullName>
    </recommendedName>
</protein>
<accession>A0A833GZD1</accession>
<sequence>MKCRLIFLVAVIVAGCSEGLDNAEADLQKSLSLVGQVTSVETGEVRSVKERTDAVERELVFVPFRASIRLTSDMRNNVQNAREGRYQREYVGWVIQSSTSEQGRRLLEHTALLENLSSERWYEKQAGESVPIAGELRYRKEKGSLVFLGVFESHGNM</sequence>
<dbReference type="AlphaFoldDB" id="A0A833GZD1"/>
<dbReference type="Proteomes" id="UP000460298">
    <property type="component" value="Unassembled WGS sequence"/>
</dbReference>